<dbReference type="EMBL" id="MH588547">
    <property type="protein sequence ID" value="AXQ70095.1"/>
    <property type="molecule type" value="Genomic_DNA"/>
</dbReference>
<dbReference type="EMBL" id="MH588547">
    <property type="protein sequence ID" value="AXQ69595.1"/>
    <property type="molecule type" value="Genomic_DNA"/>
</dbReference>
<reference evidence="3" key="1">
    <citation type="submission" date="2018-07" db="EMBL/GenBank/DDBJ databases">
        <title>Giant CbK-like Caulobacter bacteriophages have genetically divergent genomes.</title>
        <authorList>
            <person name="Wilson K.M."/>
            <person name="Ely B."/>
        </authorList>
    </citation>
    <scope>NUCLEOTIDE SEQUENCE [LARGE SCALE GENOMIC DNA]</scope>
</reference>
<accession>A0A385EG26</accession>
<sequence length="280" mass="30332">MAKLFSDLQDLANSTYVVRIVDNGGQSADRYTIVTADGDYYAYSANPAHPQGVGLSGEGIDPQVLVDWVERGEAVDLTIGELPEAAARCLLASINASVEDFLSAVEDPTSNAVAPTREKAEINDGVMDCFGKGIYRVGEGFAVRMDGLDAGDDRGPFMSAVEAVKATLPDEYAWAGEEYLSPRDMTKITPEAKPLVLVHALEAIRDYEYQRDNPGSFFDGLNEDDTDAGLGIVRRTRYLSKVTDDATIVGLIGEAPAFALAHECLDQLWTLAQERWEAGQ</sequence>
<evidence type="ECO:0000313" key="3">
    <source>
        <dbReference type="Proteomes" id="UP000259683"/>
    </source>
</evidence>
<protein>
    <submittedName>
        <fullName evidence="2">Uncharacterized protein</fullName>
    </submittedName>
</protein>
<keyword evidence="3" id="KW-1185">Reference proteome</keyword>
<name>A0A385EG26_9CAUD</name>
<evidence type="ECO:0000313" key="2">
    <source>
        <dbReference type="EMBL" id="AXQ70095.1"/>
    </source>
</evidence>
<evidence type="ECO:0000313" key="1">
    <source>
        <dbReference type="EMBL" id="AXQ69595.1"/>
    </source>
</evidence>
<dbReference type="Proteomes" id="UP000259683">
    <property type="component" value="Segment"/>
</dbReference>
<reference evidence="2" key="3">
    <citation type="submission" date="2021-07" db="EMBL/GenBank/DDBJ databases">
        <title>Giant CbK-like Caulobacter bacteriophages have genetically divergent genomes.</title>
        <authorList>
            <person name="Wilson K."/>
            <person name="Ely B."/>
        </authorList>
    </citation>
    <scope>NUCLEOTIDE SEQUENCE</scope>
</reference>
<reference evidence="2" key="2">
    <citation type="submission" date="2018-07" db="EMBL/GenBank/DDBJ databases">
        <authorList>
            <person name="Wilson K.M."/>
            <person name="Ely B."/>
        </authorList>
    </citation>
    <scope>NUCLEOTIDE SEQUENCE</scope>
</reference>
<organism evidence="2 3">
    <name type="scientific">Caulobacter phage CcrSC</name>
    <dbReference type="NCBI Taxonomy" id="2283272"/>
    <lineage>
        <taxon>Viruses</taxon>
        <taxon>Duplodnaviria</taxon>
        <taxon>Heunggongvirae</taxon>
        <taxon>Uroviricota</taxon>
        <taxon>Caudoviricetes</taxon>
        <taxon>Jeanschmidtviridae</taxon>
        <taxon>Bertelyvirus</taxon>
        <taxon>Bertelyvirus SC</taxon>
    </lineage>
</organism>
<proteinExistence type="predicted"/>
<gene>
    <name evidence="1" type="ORF">CcrSC_gp013</name>
    <name evidence="2" type="ORF">CcrSC_gp513</name>
</gene>